<comment type="caution">
    <text evidence="4">The sequence shown here is derived from an EMBL/GenBank/DDBJ whole genome shotgun (WGS) entry which is preliminary data.</text>
</comment>
<evidence type="ECO:0000256" key="2">
    <source>
        <dbReference type="ARBA" id="ARBA00023239"/>
    </source>
</evidence>
<dbReference type="InterPro" id="IPR026956">
    <property type="entry name" value="D-ser_dehydrat-like_dom"/>
</dbReference>
<dbReference type="EC" id="5.1.1.1" evidence="4"/>
<dbReference type="SUPFAM" id="SSF51419">
    <property type="entry name" value="PLP-binding barrel"/>
    <property type="match status" value="1"/>
</dbReference>
<dbReference type="InterPro" id="IPR042208">
    <property type="entry name" value="D-ser_dehydrat-like_sf"/>
</dbReference>
<feature type="domain" description="D-serine dehydratase-like" evidence="3">
    <location>
        <begin position="246"/>
        <end position="353"/>
    </location>
</feature>
<evidence type="ECO:0000313" key="4">
    <source>
        <dbReference type="EMBL" id="MFD2592144.1"/>
    </source>
</evidence>
<organism evidence="4 5">
    <name type="scientific">Aquimarina hainanensis</name>
    <dbReference type="NCBI Taxonomy" id="1578017"/>
    <lineage>
        <taxon>Bacteria</taxon>
        <taxon>Pseudomonadati</taxon>
        <taxon>Bacteroidota</taxon>
        <taxon>Flavobacteriia</taxon>
        <taxon>Flavobacteriales</taxon>
        <taxon>Flavobacteriaceae</taxon>
        <taxon>Aquimarina</taxon>
    </lineage>
</organism>
<dbReference type="SMART" id="SM01119">
    <property type="entry name" value="D-ser_dehydrat"/>
    <property type="match status" value="1"/>
</dbReference>
<keyword evidence="2" id="KW-0456">Lyase</keyword>
<dbReference type="Pfam" id="PF01168">
    <property type="entry name" value="Ala_racemase_N"/>
    <property type="match status" value="1"/>
</dbReference>
<dbReference type="PANTHER" id="PTHR28004:SF2">
    <property type="entry name" value="D-SERINE DEHYDRATASE"/>
    <property type="match status" value="1"/>
</dbReference>
<keyword evidence="4" id="KW-0413">Isomerase</keyword>
<dbReference type="GO" id="GO:0008784">
    <property type="term" value="F:alanine racemase activity"/>
    <property type="evidence" value="ECO:0007669"/>
    <property type="project" value="UniProtKB-EC"/>
</dbReference>
<dbReference type="RefSeq" id="WP_378253693.1">
    <property type="nucleotide sequence ID" value="NZ_JBHSJV010000001.1"/>
</dbReference>
<sequence>MITKPTLLIDKEKCQKNIRKMALKAEKQQLIFRPHFKTHQSIEIGNWFKAFGVKKITVSSLDMAMYFSKDWNDITVAFPVNILEIKQINQLARTITLNILIESIDTVSFLEAHLQSPVNFFIKIDVGYNRTGVSPHHTDKINNILKASNASSLLTFKGFLAHAGHTYQCRSKQEIIDVHEKALSLFTPLKKQFSTLYPDLILSYGDTPSCSVSDNFNGIDEIRPGNFVFYDLTQHYIGSNTINEIAVTMVCPIVAIHPEKNEILIYGGGVHFSKDYLILEEDKKIYGLIIDPTTNTPTRCIPDTYLKSISQEHGIIAVPEQDISQYNIGQLIHILPVHACMTANSMKKYITNSQKTIERL</sequence>
<dbReference type="Gene3D" id="3.20.20.10">
    <property type="entry name" value="Alanine racemase"/>
    <property type="match status" value="1"/>
</dbReference>
<reference evidence="5" key="1">
    <citation type="journal article" date="2019" name="Int. J. Syst. Evol. Microbiol.">
        <title>The Global Catalogue of Microorganisms (GCM) 10K type strain sequencing project: providing services to taxonomists for standard genome sequencing and annotation.</title>
        <authorList>
            <consortium name="The Broad Institute Genomics Platform"/>
            <consortium name="The Broad Institute Genome Sequencing Center for Infectious Disease"/>
            <person name="Wu L."/>
            <person name="Ma J."/>
        </authorList>
    </citation>
    <scope>NUCLEOTIDE SEQUENCE [LARGE SCALE GENOMIC DNA]</scope>
    <source>
        <strain evidence="5">KCTC 42423</strain>
    </source>
</reference>
<comment type="similarity">
    <text evidence="1">Belongs to the DSD1 family.</text>
</comment>
<dbReference type="Pfam" id="PF14031">
    <property type="entry name" value="D-ser_dehydrat"/>
    <property type="match status" value="1"/>
</dbReference>
<dbReference type="EMBL" id="JBHULX010000030">
    <property type="protein sequence ID" value="MFD2592144.1"/>
    <property type="molecule type" value="Genomic_DNA"/>
</dbReference>
<dbReference type="Gene3D" id="2.40.37.20">
    <property type="entry name" value="D-serine dehydratase-like domain"/>
    <property type="match status" value="1"/>
</dbReference>
<keyword evidence="5" id="KW-1185">Reference proteome</keyword>
<dbReference type="PANTHER" id="PTHR28004">
    <property type="entry name" value="ZGC:162816-RELATED"/>
    <property type="match status" value="1"/>
</dbReference>
<evidence type="ECO:0000259" key="3">
    <source>
        <dbReference type="SMART" id="SM01119"/>
    </source>
</evidence>
<evidence type="ECO:0000313" key="5">
    <source>
        <dbReference type="Proteomes" id="UP001597459"/>
    </source>
</evidence>
<dbReference type="InterPro" id="IPR001608">
    <property type="entry name" value="Ala_racemase_N"/>
</dbReference>
<evidence type="ECO:0000256" key="1">
    <source>
        <dbReference type="ARBA" id="ARBA00005323"/>
    </source>
</evidence>
<accession>A0ABW5NAT4</accession>
<dbReference type="InterPro" id="IPR051466">
    <property type="entry name" value="D-amino_acid_metab_enzyme"/>
</dbReference>
<proteinExistence type="inferred from homology"/>
<protein>
    <submittedName>
        <fullName evidence="4">Alanine racemase</fullName>
        <ecNumber evidence="4">5.1.1.1</ecNumber>
    </submittedName>
</protein>
<gene>
    <name evidence="4" type="ORF">ACFSTE_15005</name>
</gene>
<dbReference type="Proteomes" id="UP001597459">
    <property type="component" value="Unassembled WGS sequence"/>
</dbReference>
<name>A0ABW5NAT4_9FLAO</name>
<dbReference type="InterPro" id="IPR029066">
    <property type="entry name" value="PLP-binding_barrel"/>
</dbReference>